<feature type="domain" description="SnoaL-like" evidence="1">
    <location>
        <begin position="9"/>
        <end position="129"/>
    </location>
</feature>
<dbReference type="EMBL" id="CP004387">
    <property type="protein sequence ID" value="AJD49234.1"/>
    <property type="molecule type" value="Genomic_DNA"/>
</dbReference>
<dbReference type="NCBIfam" id="TIGR02246">
    <property type="entry name" value="SgcJ/EcaC family oxidoreductase"/>
    <property type="match status" value="1"/>
</dbReference>
<reference evidence="2 3" key="1">
    <citation type="journal article" date="2012" name="J. Bacteriol.">
        <title>Genome sequence of an alkane-degrading bacterium, Alcanivorax pacificus type strain W11-5, isolated from deep sea sediment.</title>
        <authorList>
            <person name="Lai Q."/>
            <person name="Shao Z."/>
        </authorList>
    </citation>
    <scope>NUCLEOTIDE SEQUENCE [LARGE SCALE GENOMIC DNA]</scope>
    <source>
        <strain evidence="2 3">W11-5</strain>
    </source>
</reference>
<evidence type="ECO:0000259" key="1">
    <source>
        <dbReference type="Pfam" id="PF13474"/>
    </source>
</evidence>
<dbReference type="RefSeq" id="WP_008733982.1">
    <property type="nucleotide sequence ID" value="NZ_CP004387.1"/>
</dbReference>
<dbReference type="AlphaFoldDB" id="A0A0B4XLS9"/>
<dbReference type="InterPro" id="IPR032710">
    <property type="entry name" value="NTF2-like_dom_sf"/>
</dbReference>
<keyword evidence="3" id="KW-1185">Reference proteome</keyword>
<organism evidence="2 3">
    <name type="scientific">Isoalcanivorax pacificus W11-5</name>
    <dbReference type="NCBI Taxonomy" id="391936"/>
    <lineage>
        <taxon>Bacteria</taxon>
        <taxon>Pseudomonadati</taxon>
        <taxon>Pseudomonadota</taxon>
        <taxon>Gammaproteobacteria</taxon>
        <taxon>Oceanospirillales</taxon>
        <taxon>Alcanivoracaceae</taxon>
        <taxon>Isoalcanivorax</taxon>
    </lineage>
</organism>
<dbReference type="InterPro" id="IPR011944">
    <property type="entry name" value="Steroid_delta5-4_isomerase"/>
</dbReference>
<dbReference type="Proteomes" id="UP000006764">
    <property type="component" value="Chromosome"/>
</dbReference>
<dbReference type="Pfam" id="PF13474">
    <property type="entry name" value="SnoaL_3"/>
    <property type="match status" value="1"/>
</dbReference>
<dbReference type="HOGENOM" id="CLU_132094_0_0_6"/>
<evidence type="ECO:0000313" key="3">
    <source>
        <dbReference type="Proteomes" id="UP000006764"/>
    </source>
</evidence>
<name>A0A0B4XLS9_9GAMM</name>
<evidence type="ECO:0000313" key="2">
    <source>
        <dbReference type="EMBL" id="AJD49234.1"/>
    </source>
</evidence>
<dbReference type="STRING" id="391936.S7S_14110"/>
<dbReference type="SUPFAM" id="SSF54427">
    <property type="entry name" value="NTF2-like"/>
    <property type="match status" value="1"/>
</dbReference>
<dbReference type="Gene3D" id="3.10.450.50">
    <property type="match status" value="1"/>
</dbReference>
<proteinExistence type="predicted"/>
<dbReference type="InterPro" id="IPR037401">
    <property type="entry name" value="SnoaL-like"/>
</dbReference>
<protein>
    <submittedName>
        <fullName evidence="2">Ketosteroid isomerase</fullName>
    </submittedName>
</protein>
<dbReference type="KEGG" id="apac:S7S_14110"/>
<sequence>MSNTVENEIRALVEAWHATVTGGDLDRIMAFYDDDVVAFDAIATLQFVGAAAYREHWAQCLQFMGEGSIVLHSVTVQASDDLAVAWFIDRCSGPNEQGEMESGYTRGTACYRRQGDGWRIVHEHFSMPIDMQTGKAIFDAAP</sequence>
<dbReference type="GO" id="GO:0016853">
    <property type="term" value="F:isomerase activity"/>
    <property type="evidence" value="ECO:0007669"/>
    <property type="project" value="UniProtKB-KW"/>
</dbReference>
<gene>
    <name evidence="2" type="ORF">S7S_14110</name>
</gene>
<keyword evidence="2" id="KW-0413">Isomerase</keyword>
<accession>A0A0B4XLS9</accession>